<dbReference type="Proteomes" id="UP000268727">
    <property type="component" value="Unassembled WGS sequence"/>
</dbReference>
<accession>A0A3N1HH25</accession>
<sequence length="287" mass="29842">MRRFIGVVLGLLLAVTGAVMSAAPAVAENAPNGYPYCSSSSSDPDGDGWGWENSASCVVRGGAADTGSGSGGNAPNGYPYCANGSSSDPDGDGWGWENSRSCVVRGGAADGGSGGGGGSTACPSGMSCGSYSVSGLGYRKQQVRNAGGNSLDLAVAMLETDNMSTNYAYGDNKTYDAANFGIFKQNWLMLRSKCSRFSGQSVSQWNNGAALNSNLSADISCLHQSQSGYGLNTWFAGHRNGETGLNNPNTSDINGYKTAIYWIQSQINSNSSNLSNDTRFWVDVRPI</sequence>
<dbReference type="SMART" id="SM01064">
    <property type="entry name" value="CBM_10"/>
    <property type="match status" value="2"/>
</dbReference>
<evidence type="ECO:0000313" key="6">
    <source>
        <dbReference type="Proteomes" id="UP000268727"/>
    </source>
</evidence>
<dbReference type="InterPro" id="IPR009031">
    <property type="entry name" value="CBM10"/>
</dbReference>
<evidence type="ECO:0000256" key="3">
    <source>
        <dbReference type="SAM" id="SignalP"/>
    </source>
</evidence>
<feature type="chain" id="PRO_5017983640" evidence="3">
    <location>
        <begin position="28"/>
        <end position="287"/>
    </location>
</feature>
<keyword evidence="3" id="KW-0732">Signal</keyword>
<reference evidence="5 6" key="1">
    <citation type="submission" date="2018-11" db="EMBL/GenBank/DDBJ databases">
        <title>Sequencing the genomes of 1000 actinobacteria strains.</title>
        <authorList>
            <person name="Klenk H.-P."/>
        </authorList>
    </citation>
    <scope>NUCLEOTIDE SEQUENCE [LARGE SCALE GENOMIC DNA]</scope>
    <source>
        <strain evidence="5 6">DSM 44231</strain>
    </source>
</reference>
<dbReference type="AlphaFoldDB" id="A0A3N1HH25"/>
<dbReference type="CDD" id="cd19610">
    <property type="entry name" value="mannanase_GH134"/>
    <property type="match status" value="1"/>
</dbReference>
<dbReference type="EMBL" id="RJKM01000001">
    <property type="protein sequence ID" value="ROP41797.1"/>
    <property type="molecule type" value="Genomic_DNA"/>
</dbReference>
<dbReference type="GO" id="GO:0005975">
    <property type="term" value="P:carbohydrate metabolic process"/>
    <property type="evidence" value="ECO:0007669"/>
    <property type="project" value="InterPro"/>
</dbReference>
<dbReference type="InterPro" id="IPR002883">
    <property type="entry name" value="CBM10/Dockerin_dom"/>
</dbReference>
<dbReference type="RefSeq" id="WP_211348305.1">
    <property type="nucleotide sequence ID" value="NZ_RJKM01000001.1"/>
</dbReference>
<feature type="domain" description="CBM10" evidence="4">
    <location>
        <begin position="26"/>
        <end position="60"/>
    </location>
</feature>
<evidence type="ECO:0000313" key="5">
    <source>
        <dbReference type="EMBL" id="ROP41797.1"/>
    </source>
</evidence>
<protein>
    <submittedName>
        <fullName evidence="5">Cellulose or protein binding domain-containing protein</fullName>
    </submittedName>
</protein>
<dbReference type="Gene3D" id="2.30.32.30">
    <property type="entry name" value="CBM10"/>
    <property type="match status" value="2"/>
</dbReference>
<dbReference type="GO" id="GO:0030248">
    <property type="term" value="F:cellulose binding"/>
    <property type="evidence" value="ECO:0007669"/>
    <property type="project" value="InterPro"/>
</dbReference>
<evidence type="ECO:0000256" key="1">
    <source>
        <dbReference type="ARBA" id="ARBA00022801"/>
    </source>
</evidence>
<organism evidence="5 6">
    <name type="scientific">Saccharothrix texasensis</name>
    <dbReference type="NCBI Taxonomy" id="103734"/>
    <lineage>
        <taxon>Bacteria</taxon>
        <taxon>Bacillati</taxon>
        <taxon>Actinomycetota</taxon>
        <taxon>Actinomycetes</taxon>
        <taxon>Pseudonocardiales</taxon>
        <taxon>Pseudonocardiaceae</taxon>
        <taxon>Saccharothrix</taxon>
    </lineage>
</organism>
<dbReference type="Pfam" id="PF02013">
    <property type="entry name" value="CBM_10"/>
    <property type="match status" value="2"/>
</dbReference>
<name>A0A3N1HH25_9PSEU</name>
<evidence type="ECO:0000259" key="4">
    <source>
        <dbReference type="PROSITE" id="PS51763"/>
    </source>
</evidence>
<proteinExistence type="predicted"/>
<dbReference type="InterPro" id="IPR036601">
    <property type="entry name" value="CBM10_sf"/>
</dbReference>
<feature type="signal peptide" evidence="3">
    <location>
        <begin position="1"/>
        <end position="27"/>
    </location>
</feature>
<evidence type="ECO:0000256" key="2">
    <source>
        <dbReference type="ARBA" id="ARBA00023295"/>
    </source>
</evidence>
<gene>
    <name evidence="5" type="ORF">EDD40_7253</name>
</gene>
<dbReference type="PROSITE" id="PS51763">
    <property type="entry name" value="CBM10"/>
    <property type="match status" value="2"/>
</dbReference>
<dbReference type="InterPro" id="IPR049168">
    <property type="entry name" value="Glyco_hydro_134"/>
</dbReference>
<dbReference type="GO" id="GO:0016798">
    <property type="term" value="F:hydrolase activity, acting on glycosyl bonds"/>
    <property type="evidence" value="ECO:0007669"/>
    <property type="project" value="UniProtKB-KW"/>
</dbReference>
<keyword evidence="1" id="KW-0378">Hydrolase</keyword>
<comment type="caution">
    <text evidence="5">The sequence shown here is derived from an EMBL/GenBank/DDBJ whole genome shotgun (WGS) entry which is preliminary data.</text>
</comment>
<feature type="domain" description="CBM10" evidence="4">
    <location>
        <begin position="67"/>
        <end position="105"/>
    </location>
</feature>
<keyword evidence="6" id="KW-1185">Reference proteome</keyword>
<dbReference type="Pfam" id="PF21087">
    <property type="entry name" value="Glyco_hydro_134"/>
    <property type="match status" value="1"/>
</dbReference>
<keyword evidence="2" id="KW-0326">Glycosidase</keyword>